<evidence type="ECO:0000313" key="2">
    <source>
        <dbReference type="Proteomes" id="UP000315295"/>
    </source>
</evidence>
<gene>
    <name evidence="1" type="ORF">C1H46_031346</name>
</gene>
<protein>
    <submittedName>
        <fullName evidence="1">Uncharacterized protein</fullName>
    </submittedName>
</protein>
<dbReference type="AlphaFoldDB" id="A0A540L9G3"/>
<organism evidence="1 2">
    <name type="scientific">Malus baccata</name>
    <name type="common">Siberian crab apple</name>
    <name type="synonym">Pyrus baccata</name>
    <dbReference type="NCBI Taxonomy" id="106549"/>
    <lineage>
        <taxon>Eukaryota</taxon>
        <taxon>Viridiplantae</taxon>
        <taxon>Streptophyta</taxon>
        <taxon>Embryophyta</taxon>
        <taxon>Tracheophyta</taxon>
        <taxon>Spermatophyta</taxon>
        <taxon>Magnoliopsida</taxon>
        <taxon>eudicotyledons</taxon>
        <taxon>Gunneridae</taxon>
        <taxon>Pentapetalae</taxon>
        <taxon>rosids</taxon>
        <taxon>fabids</taxon>
        <taxon>Rosales</taxon>
        <taxon>Rosaceae</taxon>
        <taxon>Amygdaloideae</taxon>
        <taxon>Maleae</taxon>
        <taxon>Malus</taxon>
    </lineage>
</organism>
<evidence type="ECO:0000313" key="1">
    <source>
        <dbReference type="EMBL" id="TQD83115.1"/>
    </source>
</evidence>
<proteinExistence type="predicted"/>
<comment type="caution">
    <text evidence="1">The sequence shown here is derived from an EMBL/GenBank/DDBJ whole genome shotgun (WGS) entry which is preliminary data.</text>
</comment>
<name>A0A540L9G3_MALBA</name>
<sequence length="188" mass="20536">MTTQLYHGRLIELLKGPGEEAPRPNLSPTFRFPFAPSISVSSPFVSVPPSQTTSPPPLTQPRCALPSSYRGVSRLYWKVSRALARVFAPPPSSSLSFLVLSLMGCVFPSGSLVLWEWILWCCLQGAGVMVSFITRVLIGWFAGQQVMVALEISGDGGDRTVLGCSSFLCVCSVLQRWLSHLKRGCFGR</sequence>
<reference evidence="1 2" key="1">
    <citation type="journal article" date="2019" name="G3 (Bethesda)">
        <title>Sequencing of a Wild Apple (Malus baccata) Genome Unravels the Differences Between Cultivated and Wild Apple Species Regarding Disease Resistance and Cold Tolerance.</title>
        <authorList>
            <person name="Chen X."/>
        </authorList>
    </citation>
    <scope>NUCLEOTIDE SEQUENCE [LARGE SCALE GENOMIC DNA]</scope>
    <source>
        <strain evidence="2">cv. Shandingzi</strain>
        <tissue evidence="1">Leaves</tissue>
    </source>
</reference>
<dbReference type="Proteomes" id="UP000315295">
    <property type="component" value="Unassembled WGS sequence"/>
</dbReference>
<dbReference type="EMBL" id="VIEB01000693">
    <property type="protein sequence ID" value="TQD83115.1"/>
    <property type="molecule type" value="Genomic_DNA"/>
</dbReference>
<keyword evidence="2" id="KW-1185">Reference proteome</keyword>
<accession>A0A540L9G3</accession>